<sequence length="335" mass="36954">MATIYEVATEAGVSPKTAARILAGGVKRSKNRESVLQAASKLGYVRNQQAATLRSGRSNVIGVVVPGITNPAYTRFVQVLHEAFLLEGYHIFLTSNFGRTDEQVHALNTLQTYLVDAVIINSAENEMDPASEKILETFISKTKPVIIAGNIQTSLPVDRIIIQNQDAVTKAVSYLAKTGKKRIAFLGGPKEHYAIRERYDGYRDGISQSGLTEDPALVSFGTLSMEDARNRVGDLLRDRNNLPDAIVAGNDLLAYGVIRRCAELNIRVPEDVAVVGFDDLDFSRFCTPSLSTLRQPKERIASECVQQILKRIKSNSIKDPTQLFYEPELIIRESA</sequence>
<dbReference type="CDD" id="cd06267">
    <property type="entry name" value="PBP1_LacI_sugar_binding-like"/>
    <property type="match status" value="1"/>
</dbReference>
<dbReference type="Pfam" id="PF00356">
    <property type="entry name" value="LacI"/>
    <property type="match status" value="1"/>
</dbReference>
<reference evidence="5 6" key="1">
    <citation type="submission" date="2023-10" db="EMBL/GenBank/DDBJ databases">
        <title>Rubellicoccus peritrichatus gen. nov., sp. nov., isolated from an algae of coral reef tank.</title>
        <authorList>
            <person name="Luo J."/>
        </authorList>
    </citation>
    <scope>NUCLEOTIDE SEQUENCE [LARGE SCALE GENOMIC DNA]</scope>
    <source>
        <strain evidence="5 6">CR14</strain>
    </source>
</reference>
<name>A0AAQ3LCZ3_9BACT</name>
<dbReference type="RefSeq" id="WP_317835985.1">
    <property type="nucleotide sequence ID" value="NZ_CP136920.1"/>
</dbReference>
<dbReference type="Gene3D" id="3.40.50.2300">
    <property type="match status" value="2"/>
</dbReference>
<dbReference type="PROSITE" id="PS50932">
    <property type="entry name" value="HTH_LACI_2"/>
    <property type="match status" value="1"/>
</dbReference>
<dbReference type="PANTHER" id="PTHR30146:SF109">
    <property type="entry name" value="HTH-TYPE TRANSCRIPTIONAL REGULATOR GALS"/>
    <property type="match status" value="1"/>
</dbReference>
<dbReference type="PANTHER" id="PTHR30146">
    <property type="entry name" value="LACI-RELATED TRANSCRIPTIONAL REPRESSOR"/>
    <property type="match status" value="1"/>
</dbReference>
<dbReference type="Gene3D" id="1.10.260.40">
    <property type="entry name" value="lambda repressor-like DNA-binding domains"/>
    <property type="match status" value="1"/>
</dbReference>
<organism evidence="5 6">
    <name type="scientific">Rubellicoccus peritrichatus</name>
    <dbReference type="NCBI Taxonomy" id="3080537"/>
    <lineage>
        <taxon>Bacteria</taxon>
        <taxon>Pseudomonadati</taxon>
        <taxon>Verrucomicrobiota</taxon>
        <taxon>Opitutia</taxon>
        <taxon>Puniceicoccales</taxon>
        <taxon>Cerasicoccaceae</taxon>
        <taxon>Rubellicoccus</taxon>
    </lineage>
</organism>
<dbReference type="InterPro" id="IPR028082">
    <property type="entry name" value="Peripla_BP_I"/>
</dbReference>
<evidence type="ECO:0000256" key="3">
    <source>
        <dbReference type="ARBA" id="ARBA00023163"/>
    </source>
</evidence>
<evidence type="ECO:0000256" key="1">
    <source>
        <dbReference type="ARBA" id="ARBA00023015"/>
    </source>
</evidence>
<keyword evidence="3" id="KW-0804">Transcription</keyword>
<dbReference type="Pfam" id="PF13377">
    <property type="entry name" value="Peripla_BP_3"/>
    <property type="match status" value="1"/>
</dbReference>
<dbReference type="SMART" id="SM00354">
    <property type="entry name" value="HTH_LACI"/>
    <property type="match status" value="1"/>
</dbReference>
<dbReference type="GO" id="GO:0003700">
    <property type="term" value="F:DNA-binding transcription factor activity"/>
    <property type="evidence" value="ECO:0007669"/>
    <property type="project" value="TreeGrafter"/>
</dbReference>
<protein>
    <submittedName>
        <fullName evidence="5">LacI family DNA-binding transcriptional regulator</fullName>
    </submittedName>
</protein>
<proteinExistence type="predicted"/>
<dbReference type="InterPro" id="IPR046335">
    <property type="entry name" value="LacI/GalR-like_sensor"/>
</dbReference>
<keyword evidence="2 5" id="KW-0238">DNA-binding</keyword>
<dbReference type="EMBL" id="CP136920">
    <property type="protein sequence ID" value="WOO43430.1"/>
    <property type="molecule type" value="Genomic_DNA"/>
</dbReference>
<dbReference type="CDD" id="cd01392">
    <property type="entry name" value="HTH_LacI"/>
    <property type="match status" value="1"/>
</dbReference>
<dbReference type="SUPFAM" id="SSF53822">
    <property type="entry name" value="Periplasmic binding protein-like I"/>
    <property type="match status" value="1"/>
</dbReference>
<keyword evidence="6" id="KW-1185">Reference proteome</keyword>
<evidence type="ECO:0000256" key="2">
    <source>
        <dbReference type="ARBA" id="ARBA00023125"/>
    </source>
</evidence>
<feature type="domain" description="HTH lacI-type" evidence="4">
    <location>
        <begin position="2"/>
        <end position="55"/>
    </location>
</feature>
<dbReference type="GO" id="GO:0000976">
    <property type="term" value="F:transcription cis-regulatory region binding"/>
    <property type="evidence" value="ECO:0007669"/>
    <property type="project" value="TreeGrafter"/>
</dbReference>
<dbReference type="AlphaFoldDB" id="A0AAQ3LCZ3"/>
<dbReference type="InterPro" id="IPR010982">
    <property type="entry name" value="Lambda_DNA-bd_dom_sf"/>
</dbReference>
<dbReference type="SUPFAM" id="SSF47413">
    <property type="entry name" value="lambda repressor-like DNA-binding domains"/>
    <property type="match status" value="1"/>
</dbReference>
<accession>A0AAQ3LCZ3</accession>
<evidence type="ECO:0000313" key="6">
    <source>
        <dbReference type="Proteomes" id="UP001304300"/>
    </source>
</evidence>
<evidence type="ECO:0000259" key="4">
    <source>
        <dbReference type="PROSITE" id="PS50932"/>
    </source>
</evidence>
<keyword evidence="1" id="KW-0805">Transcription regulation</keyword>
<evidence type="ECO:0000313" key="5">
    <source>
        <dbReference type="EMBL" id="WOO43430.1"/>
    </source>
</evidence>
<dbReference type="KEGG" id="puo:RZN69_10045"/>
<gene>
    <name evidence="5" type="ORF">RZN69_10045</name>
</gene>
<dbReference type="Proteomes" id="UP001304300">
    <property type="component" value="Chromosome"/>
</dbReference>
<dbReference type="InterPro" id="IPR000843">
    <property type="entry name" value="HTH_LacI"/>
</dbReference>